<keyword evidence="2" id="KW-1185">Reference proteome</keyword>
<evidence type="ECO:0000313" key="1">
    <source>
        <dbReference type="EMBL" id="CAI5798159.1"/>
    </source>
</evidence>
<evidence type="ECO:0000313" key="2">
    <source>
        <dbReference type="Proteomes" id="UP001178461"/>
    </source>
</evidence>
<sequence length="115" mass="12806">MIISPAEFLSAPLPKCCGERGPTKVDNCLLSSSILVWSHQPLPSLVFLLEQKLPWPLWLPWKHVGLSGIKMAAVWKGELGSGETPDMRLGRRELEKEERRGIPRSAEAALSLHDL</sequence>
<dbReference type="Proteomes" id="UP001178461">
    <property type="component" value="Chromosome 16"/>
</dbReference>
<dbReference type="AlphaFoldDB" id="A0AA35PRW7"/>
<protein>
    <submittedName>
        <fullName evidence="1">Uncharacterized protein</fullName>
    </submittedName>
</protein>
<reference evidence="1" key="1">
    <citation type="submission" date="2022-12" db="EMBL/GenBank/DDBJ databases">
        <authorList>
            <person name="Alioto T."/>
            <person name="Alioto T."/>
            <person name="Gomez Garrido J."/>
        </authorList>
    </citation>
    <scope>NUCLEOTIDE SEQUENCE</scope>
</reference>
<dbReference type="EMBL" id="OX395143">
    <property type="protein sequence ID" value="CAI5798159.1"/>
    <property type="molecule type" value="Genomic_DNA"/>
</dbReference>
<name>A0AA35PRW7_9SAUR</name>
<organism evidence="1 2">
    <name type="scientific">Podarcis lilfordi</name>
    <name type="common">Lilford's wall lizard</name>
    <dbReference type="NCBI Taxonomy" id="74358"/>
    <lineage>
        <taxon>Eukaryota</taxon>
        <taxon>Metazoa</taxon>
        <taxon>Chordata</taxon>
        <taxon>Craniata</taxon>
        <taxon>Vertebrata</taxon>
        <taxon>Euteleostomi</taxon>
        <taxon>Lepidosauria</taxon>
        <taxon>Squamata</taxon>
        <taxon>Bifurcata</taxon>
        <taxon>Unidentata</taxon>
        <taxon>Episquamata</taxon>
        <taxon>Laterata</taxon>
        <taxon>Lacertibaenia</taxon>
        <taxon>Lacertidae</taxon>
        <taxon>Podarcis</taxon>
    </lineage>
</organism>
<gene>
    <name evidence="1" type="ORF">PODLI_1B026772</name>
</gene>
<accession>A0AA35PRW7</accession>
<proteinExistence type="predicted"/>